<evidence type="ECO:0000313" key="2">
    <source>
        <dbReference type="EMBL" id="CAK9167725.1"/>
    </source>
</evidence>
<dbReference type="AlphaFoldDB" id="A0ABC8TJG6"/>
<keyword evidence="3" id="KW-1185">Reference proteome</keyword>
<name>A0ABC8TJG6_9AQUA</name>
<evidence type="ECO:0000256" key="1">
    <source>
        <dbReference type="SAM" id="SignalP"/>
    </source>
</evidence>
<dbReference type="Proteomes" id="UP001642360">
    <property type="component" value="Unassembled WGS sequence"/>
</dbReference>
<sequence length="135" mass="15100">RGGGPLIPCFFSILRILTGSIPKALYRCKNAARLKLSDFPCSEIIKSTQIGMEEEIPTSYTSMEMDGNTCEKEVDNTINVEEKLEEPKLGMVFNTVDDIMEYYIVGGESDFSHLFIFLISLVHNAPHSPLFSGLF</sequence>
<comment type="caution">
    <text evidence="2">The sequence shown here is derived from an EMBL/GenBank/DDBJ whole genome shotgun (WGS) entry which is preliminary data.</text>
</comment>
<gene>
    <name evidence="2" type="ORF">ILEXP_LOCUS37012</name>
</gene>
<evidence type="ECO:0000313" key="3">
    <source>
        <dbReference type="Proteomes" id="UP001642360"/>
    </source>
</evidence>
<proteinExistence type="predicted"/>
<dbReference type="EMBL" id="CAUOFW020004913">
    <property type="protein sequence ID" value="CAK9167725.1"/>
    <property type="molecule type" value="Genomic_DNA"/>
</dbReference>
<feature type="non-terminal residue" evidence="2">
    <location>
        <position position="1"/>
    </location>
</feature>
<organism evidence="2 3">
    <name type="scientific">Ilex paraguariensis</name>
    <name type="common">yerba mate</name>
    <dbReference type="NCBI Taxonomy" id="185542"/>
    <lineage>
        <taxon>Eukaryota</taxon>
        <taxon>Viridiplantae</taxon>
        <taxon>Streptophyta</taxon>
        <taxon>Embryophyta</taxon>
        <taxon>Tracheophyta</taxon>
        <taxon>Spermatophyta</taxon>
        <taxon>Magnoliopsida</taxon>
        <taxon>eudicotyledons</taxon>
        <taxon>Gunneridae</taxon>
        <taxon>Pentapetalae</taxon>
        <taxon>asterids</taxon>
        <taxon>campanulids</taxon>
        <taxon>Aquifoliales</taxon>
        <taxon>Aquifoliaceae</taxon>
        <taxon>Ilex</taxon>
    </lineage>
</organism>
<feature type="chain" id="PRO_5044843167" evidence="1">
    <location>
        <begin position="20"/>
        <end position="135"/>
    </location>
</feature>
<accession>A0ABC8TJG6</accession>
<reference evidence="2 3" key="1">
    <citation type="submission" date="2024-02" db="EMBL/GenBank/DDBJ databases">
        <authorList>
            <person name="Vignale AGUSTIN F."/>
            <person name="Sosa J E."/>
            <person name="Modenutti C."/>
        </authorList>
    </citation>
    <scope>NUCLEOTIDE SEQUENCE [LARGE SCALE GENOMIC DNA]</scope>
</reference>
<feature type="signal peptide" evidence="1">
    <location>
        <begin position="1"/>
        <end position="19"/>
    </location>
</feature>
<protein>
    <submittedName>
        <fullName evidence="2">Uncharacterized protein</fullName>
    </submittedName>
</protein>
<keyword evidence="1" id="KW-0732">Signal</keyword>